<dbReference type="RefSeq" id="WP_088963430.1">
    <property type="nucleotide sequence ID" value="NZ_LT607410.1"/>
</dbReference>
<dbReference type="PANTHER" id="PTHR39336:SF1">
    <property type="entry name" value="PYRIDOXAMINE PHOSPHATE OXIDASE FAMILY PROTEIN (AFU_ORTHOLOGUE AFUA_6G11440)"/>
    <property type="match status" value="1"/>
</dbReference>
<dbReference type="PANTHER" id="PTHR39336">
    <property type="entry name" value="PYRIDOXAMINE PHOSPHATE OXIDASE FAMILY PROTEIN (AFU_ORTHOLOGUE AFUA_6G11440)"/>
    <property type="match status" value="1"/>
</dbReference>
<protein>
    <submittedName>
        <fullName evidence="2">Pyridoxamine 5'-phosphate oxidase</fullName>
    </submittedName>
</protein>
<dbReference type="InterPro" id="IPR011576">
    <property type="entry name" value="Pyridox_Oxase_N"/>
</dbReference>
<organism evidence="2 3">
    <name type="scientific">Micromonospora purpureochromogenes</name>
    <dbReference type="NCBI Taxonomy" id="47872"/>
    <lineage>
        <taxon>Bacteria</taxon>
        <taxon>Bacillati</taxon>
        <taxon>Actinomycetota</taxon>
        <taxon>Actinomycetes</taxon>
        <taxon>Micromonosporales</taxon>
        <taxon>Micromonosporaceae</taxon>
        <taxon>Micromonospora</taxon>
    </lineage>
</organism>
<dbReference type="Proteomes" id="UP000198228">
    <property type="component" value="Chromosome I"/>
</dbReference>
<dbReference type="Pfam" id="PF01243">
    <property type="entry name" value="PNPOx_N"/>
    <property type="match status" value="1"/>
</dbReference>
<dbReference type="AlphaFoldDB" id="A0A1C5A0R8"/>
<gene>
    <name evidence="2" type="ORF">GA0074696_5167</name>
</gene>
<evidence type="ECO:0000313" key="2">
    <source>
        <dbReference type="EMBL" id="SCF38775.1"/>
    </source>
</evidence>
<evidence type="ECO:0000313" key="3">
    <source>
        <dbReference type="Proteomes" id="UP000198228"/>
    </source>
</evidence>
<name>A0A1C5A0R8_9ACTN</name>
<evidence type="ECO:0000259" key="1">
    <source>
        <dbReference type="Pfam" id="PF01243"/>
    </source>
</evidence>
<dbReference type="Gene3D" id="2.30.110.10">
    <property type="entry name" value="Electron Transport, Fmn-binding Protein, Chain A"/>
    <property type="match status" value="1"/>
</dbReference>
<dbReference type="SUPFAM" id="SSF50475">
    <property type="entry name" value="FMN-binding split barrel"/>
    <property type="match status" value="1"/>
</dbReference>
<dbReference type="InterPro" id="IPR012349">
    <property type="entry name" value="Split_barrel_FMN-bd"/>
</dbReference>
<proteinExistence type="predicted"/>
<reference evidence="2 3" key="1">
    <citation type="submission" date="2016-06" db="EMBL/GenBank/DDBJ databases">
        <authorList>
            <person name="Kjaerup R.B."/>
            <person name="Dalgaard T.S."/>
            <person name="Juul-Madsen H.R."/>
        </authorList>
    </citation>
    <scope>NUCLEOTIDE SEQUENCE [LARGE SCALE GENOMIC DNA]</scope>
    <source>
        <strain evidence="2 3">DSM 43821</strain>
    </source>
</reference>
<feature type="domain" description="Pyridoxamine 5'-phosphate oxidase N-terminal" evidence="1">
    <location>
        <begin position="11"/>
        <end position="109"/>
    </location>
</feature>
<sequence length="183" mass="19720">MGKVYPEIGGRLRDFIEAQGVFFVASAPSGPDGHVNVSPKGMRGTFLVVDPLTVAWLDYHGSGAETLAHLRENGRVTIMFCAFTGPPKIVRLHGRGVATPLTDPGFAALLAGFPDPPDPHAVRSVVTVAVDRVSDSCGYAVPLMDYRGERDLLIEWGSRRTEEDLAAYRSRKNAASIDGLPVF</sequence>
<accession>A0A1C5A0R8</accession>
<dbReference type="EMBL" id="LT607410">
    <property type="protein sequence ID" value="SCF38775.1"/>
    <property type="molecule type" value="Genomic_DNA"/>
</dbReference>